<evidence type="ECO:0000256" key="1">
    <source>
        <dbReference type="SAM" id="MobiDB-lite"/>
    </source>
</evidence>
<organism evidence="2 3">
    <name type="scientific">Zopfia rhizophila CBS 207.26</name>
    <dbReference type="NCBI Taxonomy" id="1314779"/>
    <lineage>
        <taxon>Eukaryota</taxon>
        <taxon>Fungi</taxon>
        <taxon>Dikarya</taxon>
        <taxon>Ascomycota</taxon>
        <taxon>Pezizomycotina</taxon>
        <taxon>Dothideomycetes</taxon>
        <taxon>Dothideomycetes incertae sedis</taxon>
        <taxon>Zopfiaceae</taxon>
        <taxon>Zopfia</taxon>
    </lineage>
</organism>
<feature type="compositionally biased region" description="Low complexity" evidence="1">
    <location>
        <begin position="194"/>
        <end position="203"/>
    </location>
</feature>
<feature type="compositionally biased region" description="Basic and acidic residues" evidence="1">
    <location>
        <begin position="171"/>
        <end position="185"/>
    </location>
</feature>
<feature type="compositionally biased region" description="Polar residues" evidence="1">
    <location>
        <begin position="213"/>
        <end position="228"/>
    </location>
</feature>
<gene>
    <name evidence="2" type="ORF">K469DRAFT_687510</name>
</gene>
<dbReference type="Proteomes" id="UP000800200">
    <property type="component" value="Unassembled WGS sequence"/>
</dbReference>
<dbReference type="AlphaFoldDB" id="A0A6A6E524"/>
<accession>A0A6A6E524</accession>
<dbReference type="EMBL" id="ML994631">
    <property type="protein sequence ID" value="KAF2186115.1"/>
    <property type="molecule type" value="Genomic_DNA"/>
</dbReference>
<keyword evidence="3" id="KW-1185">Reference proteome</keyword>
<feature type="compositionally biased region" description="Low complexity" evidence="1">
    <location>
        <begin position="102"/>
        <end position="116"/>
    </location>
</feature>
<dbReference type="OrthoDB" id="5153349at2759"/>
<name>A0A6A6E524_9PEZI</name>
<feature type="region of interest" description="Disordered" evidence="1">
    <location>
        <begin position="99"/>
        <end position="254"/>
    </location>
</feature>
<reference evidence="2" key="1">
    <citation type="journal article" date="2020" name="Stud. Mycol.">
        <title>101 Dothideomycetes genomes: a test case for predicting lifestyles and emergence of pathogens.</title>
        <authorList>
            <person name="Haridas S."/>
            <person name="Albert R."/>
            <person name="Binder M."/>
            <person name="Bloem J."/>
            <person name="Labutti K."/>
            <person name="Salamov A."/>
            <person name="Andreopoulos B."/>
            <person name="Baker S."/>
            <person name="Barry K."/>
            <person name="Bills G."/>
            <person name="Bluhm B."/>
            <person name="Cannon C."/>
            <person name="Castanera R."/>
            <person name="Culley D."/>
            <person name="Daum C."/>
            <person name="Ezra D."/>
            <person name="Gonzalez J."/>
            <person name="Henrissat B."/>
            <person name="Kuo A."/>
            <person name="Liang C."/>
            <person name="Lipzen A."/>
            <person name="Lutzoni F."/>
            <person name="Magnuson J."/>
            <person name="Mondo S."/>
            <person name="Nolan M."/>
            <person name="Ohm R."/>
            <person name="Pangilinan J."/>
            <person name="Park H.-J."/>
            <person name="Ramirez L."/>
            <person name="Alfaro M."/>
            <person name="Sun H."/>
            <person name="Tritt A."/>
            <person name="Yoshinaga Y."/>
            <person name="Zwiers L.-H."/>
            <person name="Turgeon B."/>
            <person name="Goodwin S."/>
            <person name="Spatafora J."/>
            <person name="Crous P."/>
            <person name="Grigoriev I."/>
        </authorList>
    </citation>
    <scope>NUCLEOTIDE SEQUENCE</scope>
    <source>
        <strain evidence="2">CBS 207.26</strain>
    </source>
</reference>
<feature type="compositionally biased region" description="Polar residues" evidence="1">
    <location>
        <begin position="143"/>
        <end position="164"/>
    </location>
</feature>
<proteinExistence type="predicted"/>
<evidence type="ECO:0000313" key="3">
    <source>
        <dbReference type="Proteomes" id="UP000800200"/>
    </source>
</evidence>
<evidence type="ECO:0000313" key="2">
    <source>
        <dbReference type="EMBL" id="KAF2186115.1"/>
    </source>
</evidence>
<sequence>MTNKFQSIANLIIQSNSIQPAIGLTRSRLKPYDPYYFFNPSHNGTYKRLLNLCHTLNSRYTNPTSSYWHISLTPDHPPQLPQDYVFIVVPDSWSFLEKSSRDSLSTSPPTTTSAKRSSSDPRSKFMSPAKRKSDQLSDPVTPKASSDNRAHMTTPSWDMSDTHTSPPPKRPHTDHILQKSVHKDSSPTITLYEPSTTPSSTPTHAANLLRTKPINTSATNLVPYSTPQAPVLSTDDRNRPHRNRQPTKKVLNID</sequence>
<protein>
    <submittedName>
        <fullName evidence="2">Uncharacterized protein</fullName>
    </submittedName>
</protein>